<dbReference type="Proteomes" id="UP000828941">
    <property type="component" value="Chromosome 6"/>
</dbReference>
<proteinExistence type="predicted"/>
<dbReference type="EMBL" id="CM039431">
    <property type="protein sequence ID" value="KAI4337699.1"/>
    <property type="molecule type" value="Genomic_DNA"/>
</dbReference>
<evidence type="ECO:0000313" key="2">
    <source>
        <dbReference type="Proteomes" id="UP000828941"/>
    </source>
</evidence>
<protein>
    <submittedName>
        <fullName evidence="1">Uncharacterized protein</fullName>
    </submittedName>
</protein>
<accession>A0ACB9NPW6</accession>
<name>A0ACB9NPW6_BAUVA</name>
<evidence type="ECO:0000313" key="1">
    <source>
        <dbReference type="EMBL" id="KAI4337699.1"/>
    </source>
</evidence>
<reference evidence="1 2" key="1">
    <citation type="journal article" date="2022" name="DNA Res.">
        <title>Chromosomal-level genome assembly of the orchid tree Bauhinia variegata (Leguminosae; Cercidoideae) supports the allotetraploid origin hypothesis of Bauhinia.</title>
        <authorList>
            <person name="Zhong Y."/>
            <person name="Chen Y."/>
            <person name="Zheng D."/>
            <person name="Pang J."/>
            <person name="Liu Y."/>
            <person name="Luo S."/>
            <person name="Meng S."/>
            <person name="Qian L."/>
            <person name="Wei D."/>
            <person name="Dai S."/>
            <person name="Zhou R."/>
        </authorList>
    </citation>
    <scope>NUCLEOTIDE SEQUENCE [LARGE SCALE GENOMIC DNA]</scope>
    <source>
        <strain evidence="1">BV-YZ2020</strain>
    </source>
</reference>
<gene>
    <name evidence="1" type="ORF">L6164_016083</name>
</gene>
<sequence>MQTRGFPNLKNLDQFKSLYGSASGAAKTLSIPSRPSTDSKSCGNFTNLKLTAEKLMKEQASVKSDLEIANAKLKKSLEHVHLLEEKLQNSFNENSKLKVKQKEDEKLWKGLESKFSSTKTLCDQLTETLHQLASVVQAAEKDKEFLENKLSTSSEVLESLNKQMHDLSLNLDSAVETIKIRDKELEELKFERAEREKAHRDEQCRAANLLQEKDTQIKNFEELLAADKSTTENLNSKLVEVHLQLQVTEDEIRHHIITQEKLEKENSDLQLCNAAITEKLNVALQEIKDLEGLLEALAGRLVELDRENLKFLSKFDKLNSLYTSYFRLVQVEKDAISSCAQNQYDKLNNRFLSLMSEKDAIQSNNQELSSNVSELQKVLEFTKVQCTEELRLAAERIQILESDAETLMSKKAEAEVLISKLEEKIKMLAESCGSSEKQIQDLLLKISAFETENKENTERLQADILKKSEEIDILQKERMKLEQHTDSLEKQVSQLHNVLEEKEQLILHYKEQEKRLEDQIKENQLSLTDAENKLLEAKKQYELMVENKQLELSRHLKEISQRNDQAINDIRKKYELEMMEIANKEKDKADKAIEEIEGRCNQKLAECKEESRQQLISIQNENATLVDQIQQEHDRKQLGLLAEHIEQLKRAQLQAESELREKTTSLKNEHEAQMKALRCELEDEIQKMQEELHLQKSKEDRQRALLQLQWKVMSDKPKEDQEVNSKQDYSVSTIKRRSSAGGKRSHHALNSPSFLEVTQTPMSKLLKKVENVKTGSTMSVPKRHSKVTHHEYEVETSNGRTIKRRKTRIMFEDPRKHNKNTPEARASPSVKGVKGRRHPHPSNMGDLFSEGSLNPYADDPYAFN</sequence>
<comment type="caution">
    <text evidence="1">The sequence shown here is derived from an EMBL/GenBank/DDBJ whole genome shotgun (WGS) entry which is preliminary data.</text>
</comment>
<keyword evidence="2" id="KW-1185">Reference proteome</keyword>
<organism evidence="1 2">
    <name type="scientific">Bauhinia variegata</name>
    <name type="common">Purple orchid tree</name>
    <name type="synonym">Phanera variegata</name>
    <dbReference type="NCBI Taxonomy" id="167791"/>
    <lineage>
        <taxon>Eukaryota</taxon>
        <taxon>Viridiplantae</taxon>
        <taxon>Streptophyta</taxon>
        <taxon>Embryophyta</taxon>
        <taxon>Tracheophyta</taxon>
        <taxon>Spermatophyta</taxon>
        <taxon>Magnoliopsida</taxon>
        <taxon>eudicotyledons</taxon>
        <taxon>Gunneridae</taxon>
        <taxon>Pentapetalae</taxon>
        <taxon>rosids</taxon>
        <taxon>fabids</taxon>
        <taxon>Fabales</taxon>
        <taxon>Fabaceae</taxon>
        <taxon>Cercidoideae</taxon>
        <taxon>Cercideae</taxon>
        <taxon>Bauhiniinae</taxon>
        <taxon>Bauhinia</taxon>
    </lineage>
</organism>